<proteinExistence type="predicted"/>
<evidence type="ECO:0000313" key="2">
    <source>
        <dbReference type="Proteomes" id="UP000599312"/>
    </source>
</evidence>
<dbReference type="EMBL" id="JADQDO010000008">
    <property type="protein sequence ID" value="MBF9234834.1"/>
    <property type="molecule type" value="Genomic_DNA"/>
</dbReference>
<dbReference type="InterPro" id="IPR015797">
    <property type="entry name" value="NUDIX_hydrolase-like_dom_sf"/>
</dbReference>
<dbReference type="SUPFAM" id="SSF55811">
    <property type="entry name" value="Nudix"/>
    <property type="match status" value="1"/>
</dbReference>
<evidence type="ECO:0000313" key="1">
    <source>
        <dbReference type="EMBL" id="MBF9234834.1"/>
    </source>
</evidence>
<dbReference type="RefSeq" id="WP_196272818.1">
    <property type="nucleotide sequence ID" value="NZ_JADQDO010000008.1"/>
</dbReference>
<dbReference type="Proteomes" id="UP000599312">
    <property type="component" value="Unassembled WGS sequence"/>
</dbReference>
<reference evidence="1" key="1">
    <citation type="submission" date="2020-11" db="EMBL/GenBank/DDBJ databases">
        <authorList>
            <person name="Kim M.K."/>
        </authorList>
    </citation>
    <scope>NUCLEOTIDE SEQUENCE</scope>
    <source>
        <strain evidence="1">BT350</strain>
    </source>
</reference>
<accession>A0A931BSD3</accession>
<protein>
    <recommendedName>
        <fullName evidence="3">NUDIX hydrolase</fullName>
    </recommendedName>
</protein>
<comment type="caution">
    <text evidence="1">The sequence shown here is derived from an EMBL/GenBank/DDBJ whole genome shotgun (WGS) entry which is preliminary data.</text>
</comment>
<organism evidence="1 2">
    <name type="scientific">Microvirga alba</name>
    <dbReference type="NCBI Taxonomy" id="2791025"/>
    <lineage>
        <taxon>Bacteria</taxon>
        <taxon>Pseudomonadati</taxon>
        <taxon>Pseudomonadota</taxon>
        <taxon>Alphaproteobacteria</taxon>
        <taxon>Hyphomicrobiales</taxon>
        <taxon>Methylobacteriaceae</taxon>
        <taxon>Microvirga</taxon>
    </lineage>
</organism>
<evidence type="ECO:0008006" key="3">
    <source>
        <dbReference type="Google" id="ProtNLM"/>
    </source>
</evidence>
<name>A0A931BSD3_9HYPH</name>
<dbReference type="AlphaFoldDB" id="A0A931BSD3"/>
<keyword evidence="2" id="KW-1185">Reference proteome</keyword>
<gene>
    <name evidence="1" type="ORF">I2H38_15775</name>
</gene>
<sequence length="174" mass="19811">MDRHDEHRELCRMLERLTPGLLPRDVFHAIARIMVTTTFVVVPLVQRDERTLVLLRARDGDDLSYPSMLNVPGTVIRASDANLHAAHVRLIATELADVPIKRDPVFVGNVYDLIARGREVSLIHWVELDNAIESAELCDSERLPDHIVPRDRHRIDMAVAHFRAQKHAEALVRA</sequence>